<evidence type="ECO:0000256" key="9">
    <source>
        <dbReference type="ARBA" id="ARBA00041206"/>
    </source>
</evidence>
<keyword evidence="3 11" id="KW-0689">Ribosomal protein</keyword>
<dbReference type="InterPro" id="IPR008914">
    <property type="entry name" value="PEBP"/>
</dbReference>
<dbReference type="InterPro" id="IPR036610">
    <property type="entry name" value="PEBP-like_sf"/>
</dbReference>
<dbReference type="Gene3D" id="3.90.280.10">
    <property type="entry name" value="PEBP-like"/>
    <property type="match status" value="1"/>
</dbReference>
<dbReference type="GO" id="GO:0005762">
    <property type="term" value="C:mitochondrial large ribosomal subunit"/>
    <property type="evidence" value="ECO:0007669"/>
    <property type="project" value="TreeGrafter"/>
</dbReference>
<dbReference type="GO" id="GO:0005743">
    <property type="term" value="C:mitochondrial inner membrane"/>
    <property type="evidence" value="ECO:0007669"/>
    <property type="project" value="UniProtKB-ARBA"/>
</dbReference>
<dbReference type="OrthoDB" id="2153661at2759"/>
<keyword evidence="5" id="KW-0496">Mitochondrion</keyword>
<dbReference type="KEGG" id="lak:106182036"/>
<keyword evidence="6" id="KW-0687">Ribonucleoprotein</keyword>
<evidence type="ECO:0000256" key="4">
    <source>
        <dbReference type="ARBA" id="ARBA00023054"/>
    </source>
</evidence>
<gene>
    <name evidence="11" type="primary">LOC106182036</name>
</gene>
<evidence type="ECO:0000256" key="1">
    <source>
        <dbReference type="ARBA" id="ARBA00004173"/>
    </source>
</evidence>
<comment type="subcellular location">
    <subcellularLocation>
        <location evidence="1">Mitochondrion</location>
    </subcellularLocation>
</comment>
<dbReference type="FunFam" id="3.90.280.10:FF:000002">
    <property type="entry name" value="39S ribosomal protein L38, mitochondrial"/>
    <property type="match status" value="1"/>
</dbReference>
<evidence type="ECO:0000256" key="5">
    <source>
        <dbReference type="ARBA" id="ARBA00023128"/>
    </source>
</evidence>
<dbReference type="CDD" id="cd00866">
    <property type="entry name" value="PEBP_euk"/>
    <property type="match status" value="1"/>
</dbReference>
<evidence type="ECO:0000256" key="8">
    <source>
        <dbReference type="ARBA" id="ARBA00039444"/>
    </source>
</evidence>
<reference evidence="11" key="1">
    <citation type="submission" date="2025-08" db="UniProtKB">
        <authorList>
            <consortium name="RefSeq"/>
        </authorList>
    </citation>
    <scope>IDENTIFICATION</scope>
    <source>
        <tissue evidence="11">Gonads</tissue>
    </source>
</reference>
<dbReference type="AlphaFoldDB" id="A0A1S3KIT3"/>
<keyword evidence="2" id="KW-0809">Transit peptide</keyword>
<dbReference type="InParanoid" id="A0A1S3KIT3"/>
<evidence type="ECO:0000256" key="2">
    <source>
        <dbReference type="ARBA" id="ARBA00022946"/>
    </source>
</evidence>
<evidence type="ECO:0000256" key="6">
    <source>
        <dbReference type="ARBA" id="ARBA00023274"/>
    </source>
</evidence>
<accession>A0A1S3KIT3</accession>
<dbReference type="PANTHER" id="PTHR11362">
    <property type="entry name" value="PHOSPHATIDYLETHANOLAMINE-BINDING PROTEIN"/>
    <property type="match status" value="1"/>
</dbReference>
<dbReference type="FunCoup" id="A0A1S3KIT3">
    <property type="interactions" value="582"/>
</dbReference>
<dbReference type="Proteomes" id="UP000085678">
    <property type="component" value="Unplaced"/>
</dbReference>
<keyword evidence="4" id="KW-0175">Coiled coil</keyword>
<sequence length="429" mass="50968">MVKPVHRYYVQMATSVTFSLSTRLVQRHLSLRCRVDQIRWRTRQHNLPIRKRKRMTYLKRPGIPPEIAPTLEMRLADFHKSALPVEEIDIGLPDTTGPVKHRPSNKEYVEWTKNKRQYEDEARLRTLEIPLSEVQSEWEKISGPDFSVTMARHYNIFKDLFGPVYFTPRVPLDIFYELDSEDVAPVYCGNRIAASESGQAPVVQFDAPEDTLWTLVMTSPDGHLQDNTAECLHWFVGNIPGEQVDKGESICDYLPPFPPNGTGYLRYVFILYKQDKLMDYSLEKRPQNCRSLKERTFSTFKFYQRHEDYMTPAAFLFFQCCYDSSVRDVYHHILNMKEPSYEYDYPPAYRPKQVKYPHREPFNFYLDKYRDIKDINEQVLVEKLKVISPFEQYKPKKYPFMYPYKSKQSWQRLEAQNKVLHKGKWKDFA</sequence>
<protein>
    <recommendedName>
        <fullName evidence="8">Large ribosomal subunit protein mL38</fullName>
    </recommendedName>
    <alternativeName>
        <fullName evidence="9">39S ribosomal protein L38, mitochondrial</fullName>
    </alternativeName>
</protein>
<comment type="similarity">
    <text evidence="7">Belongs to the phosphatidylethanolamine-binding protein family. Mitochondrion-specific ribosomal protein mL38 subfamily.</text>
</comment>
<evidence type="ECO:0000256" key="7">
    <source>
        <dbReference type="ARBA" id="ARBA00038016"/>
    </source>
</evidence>
<name>A0A1S3KIT3_LINAN</name>
<dbReference type="GeneID" id="106182036"/>
<dbReference type="InterPro" id="IPR035810">
    <property type="entry name" value="PEBP_euk"/>
</dbReference>
<dbReference type="STRING" id="7574.A0A1S3KIT3"/>
<evidence type="ECO:0000313" key="10">
    <source>
        <dbReference type="Proteomes" id="UP000085678"/>
    </source>
</evidence>
<proteinExistence type="inferred from homology"/>
<organism evidence="10 11">
    <name type="scientific">Lingula anatina</name>
    <name type="common">Brachiopod</name>
    <name type="synonym">Lingula unguis</name>
    <dbReference type="NCBI Taxonomy" id="7574"/>
    <lineage>
        <taxon>Eukaryota</taxon>
        <taxon>Metazoa</taxon>
        <taxon>Spiralia</taxon>
        <taxon>Lophotrochozoa</taxon>
        <taxon>Brachiopoda</taxon>
        <taxon>Linguliformea</taxon>
        <taxon>Lingulata</taxon>
        <taxon>Lingulida</taxon>
        <taxon>Linguloidea</taxon>
        <taxon>Lingulidae</taxon>
        <taxon>Lingula</taxon>
    </lineage>
</organism>
<dbReference type="SUPFAM" id="SSF49777">
    <property type="entry name" value="PEBP-like"/>
    <property type="match status" value="1"/>
</dbReference>
<dbReference type="Pfam" id="PF01161">
    <property type="entry name" value="PBP"/>
    <property type="match status" value="1"/>
</dbReference>
<evidence type="ECO:0000313" key="11">
    <source>
        <dbReference type="RefSeq" id="XP_013422116.1"/>
    </source>
</evidence>
<keyword evidence="10" id="KW-1185">Reference proteome</keyword>
<evidence type="ECO:0000256" key="3">
    <source>
        <dbReference type="ARBA" id="ARBA00022980"/>
    </source>
</evidence>
<dbReference type="RefSeq" id="XP_013422116.1">
    <property type="nucleotide sequence ID" value="XM_013566662.1"/>
</dbReference>
<dbReference type="PANTHER" id="PTHR11362:SF133">
    <property type="entry name" value="LARGE RIBOSOMAL SUBUNIT PROTEIN ML38"/>
    <property type="match status" value="1"/>
</dbReference>